<proteinExistence type="predicted"/>
<accession>A0A5C1QEE7</accession>
<evidence type="ECO:0000313" key="1">
    <source>
        <dbReference type="EMBL" id="QEN06435.1"/>
    </source>
</evidence>
<dbReference type="KEGG" id="sper:EW093_17150"/>
<dbReference type="Proteomes" id="UP000323824">
    <property type="component" value="Plasmid pSpe"/>
</dbReference>
<keyword evidence="2" id="KW-1185">Reference proteome</keyword>
<keyword evidence="1" id="KW-0614">Plasmid</keyword>
<evidence type="ECO:0000313" key="2">
    <source>
        <dbReference type="Proteomes" id="UP000323824"/>
    </source>
</evidence>
<gene>
    <name evidence="1" type="ORF">EW093_17150</name>
</gene>
<reference evidence="1 2" key="2">
    <citation type="submission" date="2019-09" db="EMBL/GenBank/DDBJ databases">
        <title>Complete Genome Sequence and Methylome Analysis of free living Spirochaetas.</title>
        <authorList>
            <person name="Leshcheva N."/>
            <person name="Mikheeva N."/>
        </authorList>
    </citation>
    <scope>NUCLEOTIDE SEQUENCE [LARGE SCALE GENOMIC DNA]</scope>
    <source>
        <strain evidence="1 2">P</strain>
        <plasmid evidence="2">pspe</plasmid>
    </source>
</reference>
<reference evidence="1 2" key="1">
    <citation type="submission" date="2019-02" db="EMBL/GenBank/DDBJ databases">
        <authorList>
            <person name="Fomenkov A."/>
            <person name="Dubinina G."/>
            <person name="Grabovich M."/>
            <person name="Vincze T."/>
            <person name="Roberts R.J."/>
        </authorList>
    </citation>
    <scope>NUCLEOTIDE SEQUENCE [LARGE SCALE GENOMIC DNA]</scope>
    <source>
        <strain evidence="1 2">P</strain>
        <plasmid evidence="2">pspe</plasmid>
    </source>
</reference>
<protein>
    <submittedName>
        <fullName evidence="1">Uncharacterized protein</fullName>
    </submittedName>
</protein>
<dbReference type="EMBL" id="CP035808">
    <property type="protein sequence ID" value="QEN06435.1"/>
    <property type="molecule type" value="Genomic_DNA"/>
</dbReference>
<organism evidence="1 2">
    <name type="scientific">Thiospirochaeta perfilievii</name>
    <dbReference type="NCBI Taxonomy" id="252967"/>
    <lineage>
        <taxon>Bacteria</taxon>
        <taxon>Pseudomonadati</taxon>
        <taxon>Spirochaetota</taxon>
        <taxon>Spirochaetia</taxon>
        <taxon>Spirochaetales</taxon>
        <taxon>Spirochaetaceae</taxon>
        <taxon>Thiospirochaeta</taxon>
    </lineage>
</organism>
<sequence>MKRFESYFKTSIIENYLISERIKRAHKRSELHSITNLCNHGDTKKKIDNSIKYDQEISQFFPPRRKWLRPSPRLRCRNSKKCLEKKCDSVCSKRENYNSKDIAKISLVLTMNKLRQSDKKNKYIILIDEYCNKIRKLALNKDYCFKTPDIKAIPKDLDKGYYRPIAMYSLTDKIIISLTNRYLTNLFDSLFLIIHLLLELIQRHK</sequence>
<name>A0A5C1QEE7_9SPIO</name>
<geneLocation type="plasmid" evidence="2">
    <name>pspe</name>
</geneLocation>
<dbReference type="AlphaFoldDB" id="A0A5C1QEE7"/>
<dbReference type="RefSeq" id="WP_149569660.1">
    <property type="nucleotide sequence ID" value="NZ_CP035808.1"/>
</dbReference>